<evidence type="ECO:0000313" key="1">
    <source>
        <dbReference type="EMBL" id="QDU75969.1"/>
    </source>
</evidence>
<evidence type="ECO:0000313" key="2">
    <source>
        <dbReference type="Proteomes" id="UP000318626"/>
    </source>
</evidence>
<gene>
    <name evidence="1" type="ORF">Pan97_30130</name>
</gene>
<protein>
    <submittedName>
        <fullName evidence="1">Uncharacterized protein</fullName>
    </submittedName>
</protein>
<dbReference type="EMBL" id="CP036289">
    <property type="protein sequence ID" value="QDU75969.1"/>
    <property type="molecule type" value="Genomic_DNA"/>
</dbReference>
<keyword evidence="2" id="KW-1185">Reference proteome</keyword>
<name>A0A518C9R8_9BACT</name>
<organism evidence="1 2">
    <name type="scientific">Bremerella volcania</name>
    <dbReference type="NCBI Taxonomy" id="2527984"/>
    <lineage>
        <taxon>Bacteria</taxon>
        <taxon>Pseudomonadati</taxon>
        <taxon>Planctomycetota</taxon>
        <taxon>Planctomycetia</taxon>
        <taxon>Pirellulales</taxon>
        <taxon>Pirellulaceae</taxon>
        <taxon>Bremerella</taxon>
    </lineage>
</organism>
<proteinExistence type="predicted"/>
<dbReference type="Proteomes" id="UP000318626">
    <property type="component" value="Chromosome"/>
</dbReference>
<dbReference type="AlphaFoldDB" id="A0A518C9R8"/>
<sequence>MRSLFVIRYKVWGREISAMPIYCDHLDTALERFDKRMGNNGLERSRYSVTGTRQIPEREVSFRHHEHFLKRLPHGEFVSLVQDRYYRQRSEGNLKPEIVKLIHQLIPDKVTT</sequence>
<dbReference type="KEGG" id="bvo:Pan97_30130"/>
<accession>A0A518C9R8</accession>
<reference evidence="2" key="1">
    <citation type="submission" date="2019-02" db="EMBL/GenBank/DDBJ databases">
        <title>Deep-cultivation of Planctomycetes and their phenomic and genomic characterization uncovers novel biology.</title>
        <authorList>
            <person name="Wiegand S."/>
            <person name="Jogler M."/>
            <person name="Boedeker C."/>
            <person name="Pinto D."/>
            <person name="Vollmers J."/>
            <person name="Rivas-Marin E."/>
            <person name="Kohn T."/>
            <person name="Peeters S.H."/>
            <person name="Heuer A."/>
            <person name="Rast P."/>
            <person name="Oberbeckmann S."/>
            <person name="Bunk B."/>
            <person name="Jeske O."/>
            <person name="Meyerdierks A."/>
            <person name="Storesund J.E."/>
            <person name="Kallscheuer N."/>
            <person name="Luecker S."/>
            <person name="Lage O.M."/>
            <person name="Pohl T."/>
            <person name="Merkel B.J."/>
            <person name="Hornburger P."/>
            <person name="Mueller R.-W."/>
            <person name="Bruemmer F."/>
            <person name="Labrenz M."/>
            <person name="Spormann A.M."/>
            <person name="Op den Camp H."/>
            <person name="Overmann J."/>
            <person name="Amann R."/>
            <person name="Jetten M.S.M."/>
            <person name="Mascher T."/>
            <person name="Medema M.H."/>
            <person name="Devos D.P."/>
            <person name="Kaster A.-K."/>
            <person name="Ovreas L."/>
            <person name="Rohde M."/>
            <person name="Galperin M.Y."/>
            <person name="Jogler C."/>
        </authorList>
    </citation>
    <scope>NUCLEOTIDE SEQUENCE [LARGE SCALE GENOMIC DNA]</scope>
    <source>
        <strain evidence="2">Pan97</strain>
    </source>
</reference>